<feature type="domain" description="ABC transporter" evidence="5">
    <location>
        <begin position="15"/>
        <end position="241"/>
    </location>
</feature>
<reference evidence="6 7" key="1">
    <citation type="submission" date="2009-03" db="EMBL/GenBank/DDBJ databases">
        <title>Comparison of the complete genome sequences of Rhodococcus erythropolis PR4 and Rhodococcus opacus B4.</title>
        <authorList>
            <person name="Takarada H."/>
            <person name="Sekine M."/>
            <person name="Hosoyama A."/>
            <person name="Yamada R."/>
            <person name="Fujisawa T."/>
            <person name="Omata S."/>
            <person name="Shimizu A."/>
            <person name="Tsukatani N."/>
            <person name="Tanikawa S."/>
            <person name="Fujita N."/>
            <person name="Harayama S."/>
        </authorList>
    </citation>
    <scope>NUCLEOTIDE SEQUENCE [LARGE SCALE GENOMIC DNA]</scope>
    <source>
        <strain evidence="6 7">B4</strain>
    </source>
</reference>
<dbReference type="SUPFAM" id="SSF52540">
    <property type="entry name" value="P-loop containing nucleoside triphosphate hydrolases"/>
    <property type="match status" value="2"/>
</dbReference>
<evidence type="ECO:0000256" key="4">
    <source>
        <dbReference type="ARBA" id="ARBA00022840"/>
    </source>
</evidence>
<evidence type="ECO:0000256" key="1">
    <source>
        <dbReference type="ARBA" id="ARBA00005417"/>
    </source>
</evidence>
<dbReference type="SMART" id="SM00382">
    <property type="entry name" value="AAA"/>
    <property type="match status" value="2"/>
</dbReference>
<dbReference type="KEGG" id="rop:ROP_04360"/>
<dbReference type="Gene3D" id="3.40.50.300">
    <property type="entry name" value="P-loop containing nucleotide triphosphate hydrolases"/>
    <property type="match status" value="2"/>
</dbReference>
<dbReference type="PATRIC" id="fig|632772.20.peg.486"/>
<dbReference type="PANTHER" id="PTHR43776">
    <property type="entry name" value="TRANSPORT ATP-BINDING PROTEIN"/>
    <property type="match status" value="1"/>
</dbReference>
<evidence type="ECO:0000313" key="6">
    <source>
        <dbReference type="EMBL" id="BAH48683.1"/>
    </source>
</evidence>
<accession>C1ARK6</accession>
<name>C1ARK6_RHOOB</name>
<gene>
    <name evidence="6" type="ordered locus">ROP_04360</name>
</gene>
<protein>
    <submittedName>
        <fullName evidence="6">Putative ABC transporter ATP-binding protein</fullName>
    </submittedName>
</protein>
<proteinExistence type="inferred from homology"/>
<evidence type="ECO:0000259" key="5">
    <source>
        <dbReference type="PROSITE" id="PS50893"/>
    </source>
</evidence>
<dbReference type="InterPro" id="IPR027417">
    <property type="entry name" value="P-loop_NTPase"/>
</dbReference>
<organism evidence="6 7">
    <name type="scientific">Rhodococcus opacus (strain B4)</name>
    <dbReference type="NCBI Taxonomy" id="632772"/>
    <lineage>
        <taxon>Bacteria</taxon>
        <taxon>Bacillati</taxon>
        <taxon>Actinomycetota</taxon>
        <taxon>Actinomycetes</taxon>
        <taxon>Mycobacteriales</taxon>
        <taxon>Nocardiaceae</taxon>
        <taxon>Rhodococcus</taxon>
    </lineage>
</organism>
<comment type="similarity">
    <text evidence="1">Belongs to the ABC transporter superfamily.</text>
</comment>
<keyword evidence="2" id="KW-0813">Transport</keyword>
<keyword evidence="4 6" id="KW-0067">ATP-binding</keyword>
<dbReference type="GO" id="GO:0016887">
    <property type="term" value="F:ATP hydrolysis activity"/>
    <property type="evidence" value="ECO:0007669"/>
    <property type="project" value="InterPro"/>
</dbReference>
<dbReference type="InterPro" id="IPR003593">
    <property type="entry name" value="AAA+_ATPase"/>
</dbReference>
<dbReference type="AlphaFoldDB" id="C1ARK6"/>
<dbReference type="PROSITE" id="PS00211">
    <property type="entry name" value="ABC_TRANSPORTER_1"/>
    <property type="match status" value="1"/>
</dbReference>
<dbReference type="RefSeq" id="WP_012687690.1">
    <property type="nucleotide sequence ID" value="NC_012522.1"/>
</dbReference>
<dbReference type="Proteomes" id="UP000002212">
    <property type="component" value="Chromosome"/>
</dbReference>
<dbReference type="InterPro" id="IPR017871">
    <property type="entry name" value="ABC_transporter-like_CS"/>
</dbReference>
<dbReference type="InterPro" id="IPR003439">
    <property type="entry name" value="ABC_transporter-like_ATP-bd"/>
</dbReference>
<keyword evidence="3" id="KW-0547">Nucleotide-binding</keyword>
<dbReference type="EMBL" id="AP011115">
    <property type="protein sequence ID" value="BAH48683.1"/>
    <property type="molecule type" value="Genomic_DNA"/>
</dbReference>
<dbReference type="Pfam" id="PF00005">
    <property type="entry name" value="ABC_tran"/>
    <property type="match status" value="2"/>
</dbReference>
<dbReference type="STRING" id="632772.ROP_04360"/>
<dbReference type="HOGENOM" id="CLU_000604_86_2_11"/>
<dbReference type="InterPro" id="IPR050319">
    <property type="entry name" value="ABC_transp_ATP-bind"/>
</dbReference>
<feature type="domain" description="ABC transporter" evidence="5">
    <location>
        <begin position="263"/>
        <end position="479"/>
    </location>
</feature>
<dbReference type="GO" id="GO:0005524">
    <property type="term" value="F:ATP binding"/>
    <property type="evidence" value="ECO:0007669"/>
    <property type="project" value="UniProtKB-KW"/>
</dbReference>
<evidence type="ECO:0000256" key="3">
    <source>
        <dbReference type="ARBA" id="ARBA00022741"/>
    </source>
</evidence>
<dbReference type="GO" id="GO:0055085">
    <property type="term" value="P:transmembrane transport"/>
    <property type="evidence" value="ECO:0007669"/>
    <property type="project" value="UniProtKB-ARBA"/>
</dbReference>
<evidence type="ECO:0000313" key="7">
    <source>
        <dbReference type="Proteomes" id="UP000002212"/>
    </source>
</evidence>
<dbReference type="OrthoDB" id="8036461at2"/>
<sequence length="479" mass="50965">MTDTVQELHTRPSVIRVRGLTATTRDRTLIAGIDLDIPGGLVTAIIGSSGSGKTTTALALMGEHRPGVTLSMDCRDTAGARFGYVPQQPSSVLSPFLRIGAVLRDIERAARRAGHKVSVPDALQRAGFPSDPVMLRRYPHQLSGGQQQRLVIAHALLTNPTCLIMDEPTTGQDPANRAAVLDEITRLSRQGLTVVLLTHDLDAVRAVAQKVIVMAHGHIVEAGDAGVLDGSVHEQTRALVDAQSRLRRHRPSRHPSGRRGTRLTVDAVTADFRKSSILHDFSLSLDPGECVALVGPSGCGKTTAARVIAGLHQPAAGRVVLDGCALAGATRRRTRQQVAAIAYVFQDAKAAFDPYRSVWEQIVRGPLQLRGATHAEATAAAGTALDQVGLDKRIARQRPYALSGGEAQRAAIARALAVAPSVLMCDEVTTGLDTVSQRRVLDILSELTRARNVSLLMISHDAAVVHAVADQVVDMAGAH</sequence>
<dbReference type="PROSITE" id="PS50893">
    <property type="entry name" value="ABC_TRANSPORTER_2"/>
    <property type="match status" value="2"/>
</dbReference>
<evidence type="ECO:0000256" key="2">
    <source>
        <dbReference type="ARBA" id="ARBA00022448"/>
    </source>
</evidence>
<dbReference type="PANTHER" id="PTHR43776:SF7">
    <property type="entry name" value="D,D-DIPEPTIDE TRANSPORT ATP-BINDING PROTEIN DDPF-RELATED"/>
    <property type="match status" value="1"/>
</dbReference>